<dbReference type="EMBL" id="CP144749">
    <property type="protein sequence ID" value="WVZ73430.1"/>
    <property type="molecule type" value="Genomic_DNA"/>
</dbReference>
<feature type="compositionally biased region" description="Low complexity" evidence="3">
    <location>
        <begin position="232"/>
        <end position="242"/>
    </location>
</feature>
<feature type="domain" description="WRC" evidence="4">
    <location>
        <begin position="191"/>
        <end position="235"/>
    </location>
</feature>
<dbReference type="PROSITE" id="PS51667">
    <property type="entry name" value="WRC"/>
    <property type="match status" value="1"/>
</dbReference>
<evidence type="ECO:0000256" key="2">
    <source>
        <dbReference type="PROSITE-ProRule" id="PRU01002"/>
    </source>
</evidence>
<keyword evidence="6" id="KW-1185">Reference proteome</keyword>
<organism evidence="5 6">
    <name type="scientific">Paspalum notatum var. saurae</name>
    <dbReference type="NCBI Taxonomy" id="547442"/>
    <lineage>
        <taxon>Eukaryota</taxon>
        <taxon>Viridiplantae</taxon>
        <taxon>Streptophyta</taxon>
        <taxon>Embryophyta</taxon>
        <taxon>Tracheophyta</taxon>
        <taxon>Spermatophyta</taxon>
        <taxon>Magnoliopsida</taxon>
        <taxon>Liliopsida</taxon>
        <taxon>Poales</taxon>
        <taxon>Poaceae</taxon>
        <taxon>PACMAD clade</taxon>
        <taxon>Panicoideae</taxon>
        <taxon>Andropogonodae</taxon>
        <taxon>Paspaleae</taxon>
        <taxon>Paspalinae</taxon>
        <taxon>Paspalum</taxon>
    </lineage>
</organism>
<dbReference type="InterPro" id="IPR014977">
    <property type="entry name" value="WRC_dom"/>
</dbReference>
<feature type="compositionally biased region" description="Basic and acidic residues" evidence="3">
    <location>
        <begin position="109"/>
        <end position="118"/>
    </location>
</feature>
<feature type="region of interest" description="Disordered" evidence="3">
    <location>
        <begin position="166"/>
        <end position="202"/>
    </location>
</feature>
<dbReference type="PANTHER" id="PTHR34122">
    <property type="entry name" value="EXPRESSED PROTEIN-RELATED"/>
    <property type="match status" value="1"/>
</dbReference>
<gene>
    <name evidence="5" type="ORF">U9M48_021736</name>
</gene>
<dbReference type="AlphaFoldDB" id="A0AAQ3TK00"/>
<evidence type="ECO:0000259" key="4">
    <source>
        <dbReference type="PROSITE" id="PS51667"/>
    </source>
</evidence>
<dbReference type="Proteomes" id="UP001341281">
    <property type="component" value="Chromosome 05"/>
</dbReference>
<feature type="compositionally biased region" description="Basic and acidic residues" evidence="3">
    <location>
        <begin position="31"/>
        <end position="52"/>
    </location>
</feature>
<protein>
    <recommendedName>
        <fullName evidence="4">WRC domain-containing protein</fullName>
    </recommendedName>
</protein>
<comment type="caution">
    <text evidence="2">Lacks conserved residue(s) required for the propagation of feature annotation.</text>
</comment>
<dbReference type="PANTHER" id="PTHR34122:SF1">
    <property type="entry name" value="EXPRESSED PROTEIN"/>
    <property type="match status" value="1"/>
</dbReference>
<feature type="region of interest" description="Disordered" evidence="3">
    <location>
        <begin position="1"/>
        <end position="56"/>
    </location>
</feature>
<evidence type="ECO:0000256" key="3">
    <source>
        <dbReference type="SAM" id="MobiDB-lite"/>
    </source>
</evidence>
<evidence type="ECO:0000313" key="6">
    <source>
        <dbReference type="Proteomes" id="UP001341281"/>
    </source>
</evidence>
<evidence type="ECO:0000313" key="5">
    <source>
        <dbReference type="EMBL" id="WVZ73430.1"/>
    </source>
</evidence>
<name>A0AAQ3TK00_PASNO</name>
<reference evidence="5 6" key="1">
    <citation type="submission" date="2024-02" db="EMBL/GenBank/DDBJ databases">
        <title>High-quality chromosome-scale genome assembly of Pensacola bahiagrass (Paspalum notatum Flugge var. saurae).</title>
        <authorList>
            <person name="Vega J.M."/>
            <person name="Podio M."/>
            <person name="Orjuela J."/>
            <person name="Siena L.A."/>
            <person name="Pessino S.C."/>
            <person name="Combes M.C."/>
            <person name="Mariac C."/>
            <person name="Albertini E."/>
            <person name="Pupilli F."/>
            <person name="Ortiz J.P.A."/>
            <person name="Leblanc O."/>
        </authorList>
    </citation>
    <scope>NUCLEOTIDE SEQUENCE [LARGE SCALE GENOMIC DNA]</scope>
    <source>
        <strain evidence="5">R1</strain>
        <tissue evidence="5">Leaf</tissue>
    </source>
</reference>
<keyword evidence="1" id="KW-0539">Nucleus</keyword>
<proteinExistence type="predicted"/>
<sequence>MRIRRRPPGQPLAYLLPTDPRAAQAPAPGAPRDRRERAAGDRKQEEGTDGLHLHPNAAADLGAPAARRSALLPLLPQDSVMEARGRGSLGAQQQRPADDGGHGHGHSHRSLENGHRNVPESVIKARERVISNDVGRGMAVAVAVAVAAAAAAEARMGGAHNNAMKPEESMGENSSSISVGSVKKPRGPGVLQEGSRCSRKNGRGWRCSQPTLVGYALCQYHLGKGRVRAAAAAGGRSAGQLGRTEHVDKKAPTPAPNKADDGVPPPPTAHGNGMAG</sequence>
<accession>A0AAQ3TK00</accession>
<evidence type="ECO:0000256" key="1">
    <source>
        <dbReference type="ARBA" id="ARBA00023242"/>
    </source>
</evidence>
<feature type="region of interest" description="Disordered" evidence="3">
    <location>
        <begin position="84"/>
        <end position="118"/>
    </location>
</feature>
<dbReference type="Pfam" id="PF08879">
    <property type="entry name" value="WRC"/>
    <property type="match status" value="1"/>
</dbReference>
<feature type="region of interest" description="Disordered" evidence="3">
    <location>
        <begin position="232"/>
        <end position="276"/>
    </location>
</feature>